<comment type="subcellular location">
    <subcellularLocation>
        <location evidence="1">Membrane</location>
        <topology evidence="1">Multi-pass membrane protein</topology>
    </subcellularLocation>
</comment>
<gene>
    <name evidence="15" type="ORF">M427DRAFT_312098</name>
</gene>
<keyword evidence="11 13" id="KW-0472">Membrane</keyword>
<dbReference type="InterPro" id="IPR023298">
    <property type="entry name" value="ATPase_P-typ_TM_dom_sf"/>
</dbReference>
<feature type="transmembrane region" description="Helical" evidence="13">
    <location>
        <begin position="239"/>
        <end position="256"/>
    </location>
</feature>
<dbReference type="SFLD" id="SFLDS00003">
    <property type="entry name" value="Haloacid_Dehalogenase"/>
    <property type="match status" value="1"/>
</dbReference>
<organism evidence="15 16">
    <name type="scientific">Gonapodya prolifera (strain JEL478)</name>
    <name type="common">Monoblepharis prolifera</name>
    <dbReference type="NCBI Taxonomy" id="1344416"/>
    <lineage>
        <taxon>Eukaryota</taxon>
        <taxon>Fungi</taxon>
        <taxon>Fungi incertae sedis</taxon>
        <taxon>Chytridiomycota</taxon>
        <taxon>Chytridiomycota incertae sedis</taxon>
        <taxon>Monoblepharidomycetes</taxon>
        <taxon>Monoblepharidales</taxon>
        <taxon>Gonapodyaceae</taxon>
        <taxon>Gonapodya</taxon>
    </lineage>
</organism>
<keyword evidence="7" id="KW-0067">ATP-binding</keyword>
<dbReference type="InterPro" id="IPR023214">
    <property type="entry name" value="HAD_sf"/>
</dbReference>
<keyword evidence="3" id="KW-0597">Phosphoprotein</keyword>
<dbReference type="PANTHER" id="PTHR45630:SF8">
    <property type="entry name" value="CATION-TRANSPORTING ATPASE"/>
    <property type="match status" value="1"/>
</dbReference>
<keyword evidence="4 13" id="KW-0812">Transmembrane</keyword>
<evidence type="ECO:0000256" key="11">
    <source>
        <dbReference type="ARBA" id="ARBA00023136"/>
    </source>
</evidence>
<feature type="transmembrane region" description="Helical" evidence="13">
    <location>
        <begin position="1117"/>
        <end position="1138"/>
    </location>
</feature>
<evidence type="ECO:0000256" key="3">
    <source>
        <dbReference type="ARBA" id="ARBA00022553"/>
    </source>
</evidence>
<dbReference type="OrthoDB" id="48943at2759"/>
<evidence type="ECO:0000256" key="6">
    <source>
        <dbReference type="ARBA" id="ARBA00022741"/>
    </source>
</evidence>
<comment type="similarity">
    <text evidence="2">Belongs to the cation transport ATPase (P-type) (TC 3.A.3) family. Type V subfamily.</text>
</comment>
<keyword evidence="6" id="KW-0547">Nucleotide-binding</keyword>
<dbReference type="GO" id="GO:0016887">
    <property type="term" value="F:ATP hydrolysis activity"/>
    <property type="evidence" value="ECO:0007669"/>
    <property type="project" value="InterPro"/>
</dbReference>
<dbReference type="InterPro" id="IPR006544">
    <property type="entry name" value="P-type_TPase_V"/>
</dbReference>
<feature type="transmembrane region" description="Helical" evidence="13">
    <location>
        <begin position="473"/>
        <end position="493"/>
    </location>
</feature>
<dbReference type="PROSITE" id="PS01229">
    <property type="entry name" value="COF_2"/>
    <property type="match status" value="1"/>
</dbReference>
<dbReference type="Pfam" id="PF00122">
    <property type="entry name" value="E1-E2_ATPase"/>
    <property type="match status" value="1"/>
</dbReference>
<dbReference type="SUPFAM" id="SSF81660">
    <property type="entry name" value="Metal cation-transporting ATPase, ATP-binding domain N"/>
    <property type="match status" value="1"/>
</dbReference>
<dbReference type="GO" id="GO:0016020">
    <property type="term" value="C:membrane"/>
    <property type="evidence" value="ECO:0007669"/>
    <property type="project" value="UniProtKB-SubCell"/>
</dbReference>
<dbReference type="PRINTS" id="PR00119">
    <property type="entry name" value="CATATPASE"/>
</dbReference>
<dbReference type="GO" id="GO:0019829">
    <property type="term" value="F:ATPase-coupled monoatomic cation transmembrane transporter activity"/>
    <property type="evidence" value="ECO:0007669"/>
    <property type="project" value="TreeGrafter"/>
</dbReference>
<dbReference type="InterPro" id="IPR008250">
    <property type="entry name" value="ATPase_P-typ_transduc_dom_A_sf"/>
</dbReference>
<evidence type="ECO:0000256" key="10">
    <source>
        <dbReference type="ARBA" id="ARBA00022989"/>
    </source>
</evidence>
<dbReference type="GO" id="GO:0140358">
    <property type="term" value="F:P-type transmembrane transporter activity"/>
    <property type="evidence" value="ECO:0007669"/>
    <property type="project" value="InterPro"/>
</dbReference>
<feature type="transmembrane region" description="Helical" evidence="13">
    <location>
        <begin position="1196"/>
        <end position="1214"/>
    </location>
</feature>
<evidence type="ECO:0000256" key="8">
    <source>
        <dbReference type="ARBA" id="ARBA00022842"/>
    </source>
</evidence>
<feature type="transmembrane region" description="Helical" evidence="13">
    <location>
        <begin position="436"/>
        <end position="453"/>
    </location>
</feature>
<evidence type="ECO:0000256" key="9">
    <source>
        <dbReference type="ARBA" id="ARBA00022967"/>
    </source>
</evidence>
<feature type="domain" description="P-type ATPase A" evidence="14">
    <location>
        <begin position="336"/>
        <end position="419"/>
    </location>
</feature>
<feature type="transmembrane region" description="Helical" evidence="13">
    <location>
        <begin position="970"/>
        <end position="990"/>
    </location>
</feature>
<accession>A0A139AWQ9</accession>
<dbReference type="NCBIfam" id="TIGR01657">
    <property type="entry name" value="P-ATPase-V"/>
    <property type="match status" value="1"/>
</dbReference>
<dbReference type="InterPro" id="IPR023299">
    <property type="entry name" value="ATPase_P-typ_cyto_dom_N"/>
</dbReference>
<evidence type="ECO:0000313" key="15">
    <source>
        <dbReference type="EMBL" id="KXS21137.1"/>
    </source>
</evidence>
<dbReference type="SUPFAM" id="SSF81665">
    <property type="entry name" value="Calcium ATPase, transmembrane domain M"/>
    <property type="match status" value="1"/>
</dbReference>
<dbReference type="InterPro" id="IPR044492">
    <property type="entry name" value="P_typ_ATPase_HD_dom"/>
</dbReference>
<keyword evidence="5" id="KW-0479">Metal-binding</keyword>
<dbReference type="InterPro" id="IPR018303">
    <property type="entry name" value="ATPase_P-typ_P_site"/>
</dbReference>
<name>A0A139AWQ9_GONPJ</name>
<dbReference type="Gene3D" id="3.40.1110.10">
    <property type="entry name" value="Calcium-transporting ATPase, cytoplasmic domain N"/>
    <property type="match status" value="1"/>
</dbReference>
<dbReference type="EMBL" id="KQ965733">
    <property type="protein sequence ID" value="KXS21137.1"/>
    <property type="molecule type" value="Genomic_DNA"/>
</dbReference>
<evidence type="ECO:0000256" key="12">
    <source>
        <dbReference type="ARBA" id="ARBA00049360"/>
    </source>
</evidence>
<dbReference type="InterPro" id="IPR036412">
    <property type="entry name" value="HAD-like_sf"/>
</dbReference>
<proteinExistence type="inferred from homology"/>
<dbReference type="SFLD" id="SFLDG00002">
    <property type="entry name" value="C1.7:_P-type_atpase_like"/>
    <property type="match status" value="1"/>
</dbReference>
<dbReference type="InterPro" id="IPR059000">
    <property type="entry name" value="ATPase_P-type_domA"/>
</dbReference>
<comment type="catalytic activity">
    <reaction evidence="12">
        <text>ATP + H2O = ADP + phosphate + H(+)</text>
        <dbReference type="Rhea" id="RHEA:13065"/>
        <dbReference type="ChEBI" id="CHEBI:15377"/>
        <dbReference type="ChEBI" id="CHEBI:15378"/>
        <dbReference type="ChEBI" id="CHEBI:30616"/>
        <dbReference type="ChEBI" id="CHEBI:43474"/>
        <dbReference type="ChEBI" id="CHEBI:456216"/>
    </reaction>
</comment>
<dbReference type="Gene3D" id="3.40.50.1000">
    <property type="entry name" value="HAD superfamily/HAD-like"/>
    <property type="match status" value="1"/>
</dbReference>
<evidence type="ECO:0000256" key="4">
    <source>
        <dbReference type="ARBA" id="ARBA00022692"/>
    </source>
</evidence>
<dbReference type="SUPFAM" id="SSF56784">
    <property type="entry name" value="HAD-like"/>
    <property type="match status" value="1"/>
</dbReference>
<dbReference type="SUPFAM" id="SSF81653">
    <property type="entry name" value="Calcium ATPase, transduction domain A"/>
    <property type="match status" value="1"/>
</dbReference>
<keyword evidence="8" id="KW-0460">Magnesium</keyword>
<dbReference type="InterPro" id="IPR001757">
    <property type="entry name" value="P_typ_ATPase"/>
</dbReference>
<feature type="transmembrane region" description="Helical" evidence="13">
    <location>
        <begin position="35"/>
        <end position="54"/>
    </location>
</feature>
<feature type="transmembrane region" description="Helical" evidence="13">
    <location>
        <begin position="1150"/>
        <end position="1167"/>
    </location>
</feature>
<dbReference type="NCBIfam" id="TIGR01494">
    <property type="entry name" value="ATPase_P-type"/>
    <property type="match status" value="1"/>
</dbReference>
<dbReference type="GO" id="GO:0006874">
    <property type="term" value="P:intracellular calcium ion homeostasis"/>
    <property type="evidence" value="ECO:0007669"/>
    <property type="project" value="TreeGrafter"/>
</dbReference>
<evidence type="ECO:0000256" key="1">
    <source>
        <dbReference type="ARBA" id="ARBA00004141"/>
    </source>
</evidence>
<evidence type="ECO:0000259" key="14">
    <source>
        <dbReference type="Pfam" id="PF00122"/>
    </source>
</evidence>
<evidence type="ECO:0000313" key="16">
    <source>
        <dbReference type="Proteomes" id="UP000070544"/>
    </source>
</evidence>
<dbReference type="Gene3D" id="1.20.1110.10">
    <property type="entry name" value="Calcium-transporting ATPase, transmembrane domain"/>
    <property type="match status" value="1"/>
</dbReference>
<evidence type="ECO:0000256" key="5">
    <source>
        <dbReference type="ARBA" id="ARBA00022723"/>
    </source>
</evidence>
<dbReference type="GO" id="GO:0046872">
    <property type="term" value="F:metal ion binding"/>
    <property type="evidence" value="ECO:0007669"/>
    <property type="project" value="UniProtKB-KW"/>
</dbReference>
<dbReference type="PANTHER" id="PTHR45630">
    <property type="entry name" value="CATION-TRANSPORTING ATPASE-RELATED"/>
    <property type="match status" value="1"/>
</dbReference>
<sequence length="1296" mass="142325">MMQDDEHLMESFDFAAPEEENVVQVPLYATSQSGALVYALLSIISFGVLPLLSLSSGNRSSTSSYHAAPLAYLYTRIARKKVGTAKHPNHGRALVVDDDVENVGSSSEACALCRRRVDFALLGPPWEEVRVQRTMLTKATGEKSDLHAHFYIHRNFRHVYDPRHGVFRQRTLSLSSTQVSSLGLSGVVAMNRLALYGDNNINIPIAPLGSLLWGKLTHPFYIFQLLSVVIWLLESYTTYALLILGTSALSIGYECWQTRTNEQRLRSLADVRETSTGDDPSKSFDAVPVIRDGVLRTLPSTNLVVGDVVVLSSSNEPVGARPAELPIFMDALTKSADLVVLSGEVVVDESSLTGETIPVVKRQIPSEANKIPPDSLEFKASTIFAGSRVISIRSDKSTTKAMVSATGFASAKGQLIHTVLFPKEVDWKFSRDSRKFIMMLGSVAIAAVIIRVIEGVKRGTPVLITLISSMDLVTVAVPPALPIILTVGVGLSVSRLKNRRVFTVDPQRINFAGRIDTACWDKTGTLTGSSMLFTGVDCWSNGDFRGASPLDASDTVSLNAQHPVSMRVVMAACNSLSPAQGDIVRGHPLDVEMFRVSAAETVQGILSIDCDGATHPSIIRIQLNAEATADWRQWDIIKRFEFASHLQRESVVAVATPSLAHSQVKRAFLLTKGSPKSVYSICDPSKRPSETDYMSCLRRHALGGYYVLAIAAKEIPPSVLENAPTANRSDMETQLSFLGLVLFRNNLKPTSVKTLATLQQGGVRNVMITGDDVWTATWVGMEVDMIKRGTPLVIVDLHEGKPTWHELQNHDNDVIHRDIASLQSYLTRVKPAVAVRGDAIAALVELGQLEHTGSITFSSEYTESPALGTSRLLDVLLDKVTIWASVKPDQKTFIVERLISRGRVVSMCGDGTNDCGALKAAHVGLALSNAEASMVAPFTSGQLDIANMVDLVNEGRCALETSFASFRYMIFYPLIQLTMAATLARMDSYLSNNQYLFDDTTIVSALGFLMLYTLPSSGMVAERPTDNLFAPRVIASLLGQLTIWILAFATVLKMMFDDATDRGGWFCSIQKASVNLDPSTFFPLNSSAPPNATFPCYVINPTTDVNQGALLVCHENVVVWVFGHLQLATAAVVVTLSARYRRPFWTNLPFTLYALLISVFLITMLLARDKSAWGAFLSRLFGLRDGVPEYFRWKLFWIWIVDTGLSVLWEWFIVDGFFGGKGWQELWNGSRKLVHTKRTRTRATEPSENDESVVRQSFTPKTSLRNIFATARSPTALDDVEIALLPRSTRDGADGF</sequence>
<evidence type="ECO:0000256" key="2">
    <source>
        <dbReference type="ARBA" id="ARBA00006000"/>
    </source>
</evidence>
<feature type="transmembrane region" description="Helical" evidence="13">
    <location>
        <begin position="1033"/>
        <end position="1056"/>
    </location>
</feature>
<dbReference type="STRING" id="1344416.A0A139AWQ9"/>
<evidence type="ECO:0000256" key="7">
    <source>
        <dbReference type="ARBA" id="ARBA00022840"/>
    </source>
</evidence>
<feature type="transmembrane region" description="Helical" evidence="13">
    <location>
        <begin position="1002"/>
        <end position="1021"/>
    </location>
</feature>
<evidence type="ECO:0000256" key="13">
    <source>
        <dbReference type="SAM" id="Phobius"/>
    </source>
</evidence>
<keyword evidence="16" id="KW-1185">Reference proteome</keyword>
<dbReference type="Proteomes" id="UP000070544">
    <property type="component" value="Unassembled WGS sequence"/>
</dbReference>
<dbReference type="PROSITE" id="PS00154">
    <property type="entry name" value="ATPASE_E1_E2"/>
    <property type="match status" value="1"/>
</dbReference>
<dbReference type="Gene3D" id="2.70.150.10">
    <property type="entry name" value="Calcium-transporting ATPase, cytoplasmic transduction domain A"/>
    <property type="match status" value="1"/>
</dbReference>
<dbReference type="GO" id="GO:0005524">
    <property type="term" value="F:ATP binding"/>
    <property type="evidence" value="ECO:0007669"/>
    <property type="project" value="UniProtKB-KW"/>
</dbReference>
<keyword evidence="9" id="KW-1278">Translocase</keyword>
<keyword evidence="10 13" id="KW-1133">Transmembrane helix</keyword>
<protein>
    <submittedName>
        <fullName evidence="15">HAD-like protein</fullName>
    </submittedName>
</protein>
<reference evidence="15 16" key="1">
    <citation type="journal article" date="2015" name="Genome Biol. Evol.">
        <title>Phylogenomic analyses indicate that early fungi evolved digesting cell walls of algal ancestors of land plants.</title>
        <authorList>
            <person name="Chang Y."/>
            <person name="Wang S."/>
            <person name="Sekimoto S."/>
            <person name="Aerts A.L."/>
            <person name="Choi C."/>
            <person name="Clum A."/>
            <person name="LaButti K.M."/>
            <person name="Lindquist E.A."/>
            <person name="Yee Ngan C."/>
            <person name="Ohm R.A."/>
            <person name="Salamov A.A."/>
            <person name="Grigoriev I.V."/>
            <person name="Spatafora J.W."/>
            <person name="Berbee M.L."/>
        </authorList>
    </citation>
    <scope>NUCLEOTIDE SEQUENCE [LARGE SCALE GENOMIC DNA]</scope>
    <source>
        <strain evidence="15 16">JEL478</strain>
    </source>
</reference>
<dbReference type="SFLD" id="SFLDF00027">
    <property type="entry name" value="p-type_atpase"/>
    <property type="match status" value="1"/>
</dbReference>